<accession>A0A5E8CKD9</accession>
<organism evidence="1">
    <name type="scientific">seawater metagenome</name>
    <dbReference type="NCBI Taxonomy" id="1561972"/>
    <lineage>
        <taxon>unclassified sequences</taxon>
        <taxon>metagenomes</taxon>
        <taxon>ecological metagenomes</taxon>
    </lineage>
</organism>
<proteinExistence type="predicted"/>
<gene>
    <name evidence="1" type="ORF">CPAV1605_1278</name>
</gene>
<protein>
    <submittedName>
        <fullName evidence="1">Uncharacterized protein</fullName>
    </submittedName>
</protein>
<dbReference type="EMBL" id="CABVLZ010000005">
    <property type="protein sequence ID" value="VVU95527.1"/>
    <property type="molecule type" value="Genomic_DNA"/>
</dbReference>
<evidence type="ECO:0000313" key="1">
    <source>
        <dbReference type="EMBL" id="VVU95527.1"/>
    </source>
</evidence>
<sequence>MIINKFDNDCIYYNAEKTFFTFVFDKEEIIIFDEEKTNNNLNNTIRNLKALNIIKLNIPDENLHFVYSNNYNKLKVLLYILSKLDLKSKFFVYTEDESFSKTFEELYKIYPNIIIILVDDLIIPQDMNLIDFNKLEQ</sequence>
<reference evidence="1" key="1">
    <citation type="submission" date="2019-09" db="EMBL/GenBank/DDBJ databases">
        <authorList>
            <person name="Needham M D."/>
        </authorList>
    </citation>
    <scope>NUCLEOTIDE SEQUENCE</scope>
</reference>
<name>A0A5E8CKD9_9ZZZZ</name>
<dbReference type="AlphaFoldDB" id="A0A5E8CKD9"/>